<gene>
    <name evidence="8" type="ORF">MNBD_GAMMA16-1204</name>
</gene>
<evidence type="ECO:0000256" key="1">
    <source>
        <dbReference type="ARBA" id="ARBA00004651"/>
    </source>
</evidence>
<accession>A0A3B0ZBT1</accession>
<evidence type="ECO:0000256" key="2">
    <source>
        <dbReference type="ARBA" id="ARBA00022475"/>
    </source>
</evidence>
<proteinExistence type="predicted"/>
<dbReference type="Pfam" id="PF01618">
    <property type="entry name" value="MotA_ExbB"/>
    <property type="match status" value="1"/>
</dbReference>
<feature type="domain" description="MotA/TolQ/ExbB proton channel" evidence="7">
    <location>
        <begin position="104"/>
        <end position="162"/>
    </location>
</feature>
<dbReference type="AlphaFoldDB" id="A0A3B0ZBT1"/>
<feature type="transmembrane region" description="Helical" evidence="6">
    <location>
        <begin position="20"/>
        <end position="44"/>
    </location>
</feature>
<protein>
    <submittedName>
        <fullName evidence="8">Hypothetical transporter PduT for various metalloporphyrins</fullName>
    </submittedName>
</protein>
<evidence type="ECO:0000313" key="8">
    <source>
        <dbReference type="EMBL" id="VAW83699.1"/>
    </source>
</evidence>
<evidence type="ECO:0000259" key="7">
    <source>
        <dbReference type="Pfam" id="PF01618"/>
    </source>
</evidence>
<reference evidence="8" key="1">
    <citation type="submission" date="2018-06" db="EMBL/GenBank/DDBJ databases">
        <authorList>
            <person name="Zhirakovskaya E."/>
        </authorList>
    </citation>
    <scope>NUCLEOTIDE SEQUENCE</scope>
</reference>
<name>A0A3B0ZBT1_9ZZZZ</name>
<dbReference type="EMBL" id="UOFO01000022">
    <property type="protein sequence ID" value="VAW83699.1"/>
    <property type="molecule type" value="Genomic_DNA"/>
</dbReference>
<feature type="transmembrane region" description="Helical" evidence="6">
    <location>
        <begin position="142"/>
        <end position="162"/>
    </location>
</feature>
<keyword evidence="3 6" id="KW-0812">Transmembrane</keyword>
<keyword evidence="4 6" id="KW-1133">Transmembrane helix</keyword>
<keyword evidence="5 6" id="KW-0472">Membrane</keyword>
<evidence type="ECO:0000256" key="4">
    <source>
        <dbReference type="ARBA" id="ARBA00022989"/>
    </source>
</evidence>
<comment type="subcellular location">
    <subcellularLocation>
        <location evidence="1">Cell membrane</location>
        <topology evidence="1">Multi-pass membrane protein</topology>
    </subcellularLocation>
</comment>
<dbReference type="InterPro" id="IPR002898">
    <property type="entry name" value="MotA_ExbB_proton_chnl"/>
</dbReference>
<organism evidence="8">
    <name type="scientific">hydrothermal vent metagenome</name>
    <dbReference type="NCBI Taxonomy" id="652676"/>
    <lineage>
        <taxon>unclassified sequences</taxon>
        <taxon>metagenomes</taxon>
        <taxon>ecological metagenomes</taxon>
    </lineage>
</organism>
<keyword evidence="2" id="KW-1003">Cell membrane</keyword>
<evidence type="ECO:0000256" key="3">
    <source>
        <dbReference type="ARBA" id="ARBA00022692"/>
    </source>
</evidence>
<dbReference type="GO" id="GO:0005886">
    <property type="term" value="C:plasma membrane"/>
    <property type="evidence" value="ECO:0007669"/>
    <property type="project" value="UniProtKB-SubCell"/>
</dbReference>
<evidence type="ECO:0000256" key="6">
    <source>
        <dbReference type="SAM" id="Phobius"/>
    </source>
</evidence>
<evidence type="ECO:0000256" key="5">
    <source>
        <dbReference type="ARBA" id="ARBA00023136"/>
    </source>
</evidence>
<sequence>MNIAQIETLMYQVSGLLLPPVLVVITLLFFYAFFVLGCFAAQYLQRRRNDCHYHQAIRSLGGAEPALRVRPLKGYRLFSHYQENSEKTSTELEIFALKALEKQRIVTRIAPMLGLVATMIPMGPALKALAEGNIQGISENLIIAFAAVIFGLMTASITFWTASVKKRWFVCELSDLQTCWAKKEAST</sequence>
<feature type="transmembrane region" description="Helical" evidence="6">
    <location>
        <begin position="105"/>
        <end position="122"/>
    </location>
</feature>